<dbReference type="Proteomes" id="UP000239649">
    <property type="component" value="Unassembled WGS sequence"/>
</dbReference>
<dbReference type="InterPro" id="IPR025633">
    <property type="entry name" value="DUF4291"/>
</dbReference>
<dbReference type="Gene3D" id="2.40.40.10">
    <property type="entry name" value="RlpA-like domain"/>
    <property type="match status" value="1"/>
</dbReference>
<dbReference type="EMBL" id="LHPF02000018">
    <property type="protein sequence ID" value="PSC70684.1"/>
    <property type="molecule type" value="Genomic_DNA"/>
</dbReference>
<dbReference type="SUPFAM" id="SSF50685">
    <property type="entry name" value="Barwin-like endoglucanases"/>
    <property type="match status" value="2"/>
</dbReference>
<keyword evidence="2" id="KW-1185">Reference proteome</keyword>
<reference evidence="1" key="2">
    <citation type="submission" date="2018-02" db="EMBL/GenBank/DDBJ databases">
        <authorList>
            <person name="Cohen D.B."/>
            <person name="Kent A.D."/>
        </authorList>
    </citation>
    <scope>NUCLEOTIDE SEQUENCE</scope>
    <source>
        <strain evidence="1">SAG 241.80</strain>
    </source>
</reference>
<sequence>MDAFTTAAYAPGIAVAAATQGHFLGIPGFLEGRIAWLKTSFLWMMYRSGWATKPDQEGVLAVALRRPFFERLLAASVPTAAGRDDKGACRQSEVVLQWDPDHTPDGGKHARRAVQLGVRGGLRDDYISGQHIVSIEDITPFVREMRQRVQHAGAAAQGWCQLVTPAERTSEAMRGLISRVLACLALGCAARAIVEGDATTHLGAAACAVSPMPAYFQTFQAGLNLEQFPGACGRCIWVKGDTGAPFIVRVARDCPTCTSDGLYLSHEAFRAVTGDSESTPRKVSWDWAATCSERASASLGSPAAAAAATDGPSTAAADSAGAFTALAAAASRRLLRDESAAKEALEGGDGQPGYLTDWVTPCQDGRRRCPSLFLASWGFQCANNERDSCCRRGDGKDCTRLGRDYSGCKWEGMFAGLNGKQSLSWVKSNNIVAFYEAPNSRNRKVWGEKWAGKTLRIRNPDSGKTMEVTIYDTCDDADCDGCCTRNANQHGGQLVDLEHHTARRFWGGDVPDVARIQWQLA</sequence>
<evidence type="ECO:0000313" key="2">
    <source>
        <dbReference type="Proteomes" id="UP000239649"/>
    </source>
</evidence>
<accession>A0A2P6V9D2</accession>
<name>A0A2P6V9D2_9CHLO</name>
<dbReference type="PANTHER" id="PTHR38567">
    <property type="entry name" value="DUF4291 DOMAIN-CONTAINING PROTEIN"/>
    <property type="match status" value="1"/>
</dbReference>
<dbReference type="CDD" id="cd22191">
    <property type="entry name" value="DPBB_RlpA_EXP_N-like"/>
    <property type="match status" value="1"/>
</dbReference>
<evidence type="ECO:0000313" key="1">
    <source>
        <dbReference type="EMBL" id="PSC70685.1"/>
    </source>
</evidence>
<dbReference type="AlphaFoldDB" id="A0A2P6V9D2"/>
<dbReference type="PANTHER" id="PTHR38567:SF1">
    <property type="entry name" value="DUF4291 DOMAIN-CONTAINING PROTEIN"/>
    <property type="match status" value="1"/>
</dbReference>
<comment type="caution">
    <text evidence="1">The sequence shown here is derived from an EMBL/GenBank/DDBJ whole genome shotgun (WGS) entry which is preliminary data.</text>
</comment>
<organism evidence="1 2">
    <name type="scientific">Micractinium conductrix</name>
    <dbReference type="NCBI Taxonomy" id="554055"/>
    <lineage>
        <taxon>Eukaryota</taxon>
        <taxon>Viridiplantae</taxon>
        <taxon>Chlorophyta</taxon>
        <taxon>core chlorophytes</taxon>
        <taxon>Trebouxiophyceae</taxon>
        <taxon>Chlorellales</taxon>
        <taxon>Chlorellaceae</taxon>
        <taxon>Chlorella clade</taxon>
        <taxon>Micractinium</taxon>
    </lineage>
</organism>
<dbReference type="Pfam" id="PF14124">
    <property type="entry name" value="DUF4291"/>
    <property type="match status" value="1"/>
</dbReference>
<dbReference type="EMBL" id="LHPF02000018">
    <property type="protein sequence ID" value="PSC70685.1"/>
    <property type="molecule type" value="Genomic_DNA"/>
</dbReference>
<dbReference type="OrthoDB" id="512037at2759"/>
<gene>
    <name evidence="1" type="ORF">C2E20_5787</name>
</gene>
<dbReference type="InterPro" id="IPR036908">
    <property type="entry name" value="RlpA-like_sf"/>
</dbReference>
<dbReference type="STRING" id="554055.A0A2P6V9D2"/>
<proteinExistence type="predicted"/>
<protein>
    <submittedName>
        <fullName evidence="1">Uncharacterized protein</fullName>
    </submittedName>
</protein>
<reference evidence="1 2" key="1">
    <citation type="journal article" date="2018" name="Plant J.">
        <title>Genome sequences of Chlorella sorokiniana UTEX 1602 and Micractinium conductrix SAG 241.80: implications to maltose excretion by a green alga.</title>
        <authorList>
            <person name="Arriola M.B."/>
            <person name="Velmurugan N."/>
            <person name="Zhang Y."/>
            <person name="Plunkett M.H."/>
            <person name="Hondzo H."/>
            <person name="Barney B.M."/>
        </authorList>
    </citation>
    <scope>NUCLEOTIDE SEQUENCE [LARGE SCALE GENOMIC DNA]</scope>
    <source>
        <strain evidence="1 2">SAG 241.80</strain>
    </source>
</reference>